<proteinExistence type="predicted"/>
<reference evidence="1" key="1">
    <citation type="submission" date="2018-05" db="EMBL/GenBank/DDBJ databases">
        <authorList>
            <person name="Lanie J.A."/>
            <person name="Ng W.-L."/>
            <person name="Kazmierczak K.M."/>
            <person name="Andrzejewski T.M."/>
            <person name="Davidsen T.M."/>
            <person name="Wayne K.J."/>
            <person name="Tettelin H."/>
            <person name="Glass J.I."/>
            <person name="Rusch D."/>
            <person name="Podicherti R."/>
            <person name="Tsui H.-C.T."/>
            <person name="Winkler M.E."/>
        </authorList>
    </citation>
    <scope>NUCLEOTIDE SEQUENCE</scope>
</reference>
<dbReference type="AlphaFoldDB" id="A0A382YJX0"/>
<accession>A0A382YJX0</accession>
<sequence length="53" mass="6134">MGKGERKVKTSYGTYYYEKIPKIQCPQCGRIINESQGYFTKCRFCGNLISTPF</sequence>
<evidence type="ECO:0000313" key="1">
    <source>
        <dbReference type="EMBL" id="SVD83563.1"/>
    </source>
</evidence>
<organism evidence="1">
    <name type="scientific">marine metagenome</name>
    <dbReference type="NCBI Taxonomy" id="408172"/>
    <lineage>
        <taxon>unclassified sequences</taxon>
        <taxon>metagenomes</taxon>
        <taxon>ecological metagenomes</taxon>
    </lineage>
</organism>
<dbReference type="EMBL" id="UINC01176437">
    <property type="protein sequence ID" value="SVD83563.1"/>
    <property type="molecule type" value="Genomic_DNA"/>
</dbReference>
<protein>
    <submittedName>
        <fullName evidence="1">Uncharacterized protein</fullName>
    </submittedName>
</protein>
<gene>
    <name evidence="1" type="ORF">METZ01_LOCUS436417</name>
</gene>
<name>A0A382YJX0_9ZZZZ</name>